<dbReference type="RefSeq" id="WP_141609018.1">
    <property type="nucleotide sequence ID" value="NZ_VIGC02000005.1"/>
</dbReference>
<name>A0A540VLL7_9CHLR</name>
<dbReference type="EMBL" id="VIGC01000005">
    <property type="protein sequence ID" value="TQE97033.1"/>
    <property type="molecule type" value="Genomic_DNA"/>
</dbReference>
<evidence type="ECO:0000256" key="6">
    <source>
        <dbReference type="PROSITE-ProRule" id="PRU00169"/>
    </source>
</evidence>
<evidence type="ECO:0000256" key="2">
    <source>
        <dbReference type="ARBA" id="ARBA00023012"/>
    </source>
</evidence>
<dbReference type="AlphaFoldDB" id="A0A540VLL7"/>
<dbReference type="Pfam" id="PF00072">
    <property type="entry name" value="Response_reg"/>
    <property type="match status" value="1"/>
</dbReference>
<dbReference type="SMART" id="SM00862">
    <property type="entry name" value="Trans_reg_C"/>
    <property type="match status" value="1"/>
</dbReference>
<dbReference type="FunFam" id="3.40.50.2300:FF:000001">
    <property type="entry name" value="DNA-binding response regulator PhoB"/>
    <property type="match status" value="1"/>
</dbReference>
<dbReference type="Gene3D" id="1.10.10.10">
    <property type="entry name" value="Winged helix-like DNA-binding domain superfamily/Winged helix DNA-binding domain"/>
    <property type="match status" value="1"/>
</dbReference>
<protein>
    <submittedName>
        <fullName evidence="10">Response regulator transcription factor</fullName>
    </submittedName>
</protein>
<accession>A0A540VLL7</accession>
<dbReference type="InterPro" id="IPR001789">
    <property type="entry name" value="Sig_transdc_resp-reg_receiver"/>
</dbReference>
<keyword evidence="1 6" id="KW-0597">Phosphoprotein</keyword>
<dbReference type="InterPro" id="IPR036388">
    <property type="entry name" value="WH-like_DNA-bd_sf"/>
</dbReference>
<dbReference type="InParanoid" id="A0A540VLL7"/>
<dbReference type="Gene3D" id="3.40.50.2300">
    <property type="match status" value="1"/>
</dbReference>
<reference evidence="10 11" key="1">
    <citation type="submission" date="2019-06" db="EMBL/GenBank/DDBJ databases">
        <title>Genome sequence of Litorilinea aerophila BAA-2444.</title>
        <authorList>
            <person name="Maclea K.S."/>
            <person name="Maurais E.G."/>
            <person name="Iannazzi L.C."/>
        </authorList>
    </citation>
    <scope>NUCLEOTIDE SEQUENCE [LARGE SCALE GENOMIC DNA]</scope>
    <source>
        <strain evidence="10 11">ATCC BAA-2444</strain>
    </source>
</reference>
<dbReference type="InterPro" id="IPR039420">
    <property type="entry name" value="WalR-like"/>
</dbReference>
<evidence type="ECO:0000256" key="3">
    <source>
        <dbReference type="ARBA" id="ARBA00023015"/>
    </source>
</evidence>
<dbReference type="GO" id="GO:0000156">
    <property type="term" value="F:phosphorelay response regulator activity"/>
    <property type="evidence" value="ECO:0007669"/>
    <property type="project" value="TreeGrafter"/>
</dbReference>
<evidence type="ECO:0000256" key="1">
    <source>
        <dbReference type="ARBA" id="ARBA00022553"/>
    </source>
</evidence>
<keyword evidence="2" id="KW-0902">Two-component regulatory system</keyword>
<dbReference type="Proteomes" id="UP000317371">
    <property type="component" value="Unassembled WGS sequence"/>
</dbReference>
<evidence type="ECO:0000256" key="7">
    <source>
        <dbReference type="PROSITE-ProRule" id="PRU01091"/>
    </source>
</evidence>
<dbReference type="PROSITE" id="PS51755">
    <property type="entry name" value="OMPR_PHOB"/>
    <property type="match status" value="1"/>
</dbReference>
<evidence type="ECO:0000259" key="9">
    <source>
        <dbReference type="PROSITE" id="PS51755"/>
    </source>
</evidence>
<keyword evidence="11" id="KW-1185">Reference proteome</keyword>
<dbReference type="Pfam" id="PF00486">
    <property type="entry name" value="Trans_reg_C"/>
    <property type="match status" value="1"/>
</dbReference>
<dbReference type="PANTHER" id="PTHR48111">
    <property type="entry name" value="REGULATOR OF RPOS"/>
    <property type="match status" value="1"/>
</dbReference>
<dbReference type="Gene3D" id="6.10.250.690">
    <property type="match status" value="1"/>
</dbReference>
<dbReference type="InterPro" id="IPR001867">
    <property type="entry name" value="OmpR/PhoB-type_DNA-bd"/>
</dbReference>
<dbReference type="GO" id="GO:0006355">
    <property type="term" value="P:regulation of DNA-templated transcription"/>
    <property type="evidence" value="ECO:0007669"/>
    <property type="project" value="InterPro"/>
</dbReference>
<dbReference type="GO" id="GO:0032993">
    <property type="term" value="C:protein-DNA complex"/>
    <property type="evidence" value="ECO:0007669"/>
    <property type="project" value="TreeGrafter"/>
</dbReference>
<evidence type="ECO:0000313" key="10">
    <source>
        <dbReference type="EMBL" id="TQE97033.1"/>
    </source>
</evidence>
<evidence type="ECO:0000259" key="8">
    <source>
        <dbReference type="PROSITE" id="PS50110"/>
    </source>
</evidence>
<feature type="DNA-binding region" description="OmpR/PhoB-type" evidence="7">
    <location>
        <begin position="132"/>
        <end position="233"/>
    </location>
</feature>
<keyword evidence="4 7" id="KW-0238">DNA-binding</keyword>
<proteinExistence type="predicted"/>
<keyword evidence="3" id="KW-0805">Transcription regulation</keyword>
<feature type="domain" description="OmpR/PhoB-type" evidence="9">
    <location>
        <begin position="132"/>
        <end position="233"/>
    </location>
</feature>
<dbReference type="GO" id="GO:0005829">
    <property type="term" value="C:cytosol"/>
    <property type="evidence" value="ECO:0007669"/>
    <property type="project" value="TreeGrafter"/>
</dbReference>
<dbReference type="OrthoDB" id="9792810at2"/>
<dbReference type="PANTHER" id="PTHR48111:SF4">
    <property type="entry name" value="DNA-BINDING DUAL TRANSCRIPTIONAL REGULATOR OMPR"/>
    <property type="match status" value="1"/>
</dbReference>
<sequence>MTKTLLIVEDDAQIRHVLEGYLKQAGYRVLTAGDGRTGLALVQQEKPHLVVLDLMLPELDGWELTRRLRASPDPALAGIYIIMLTARVEETDRVVGLELGADDYVTKPFSPRELVARIRAALRRLEGQSGQAQPLVAGALRLDPVYRTVTLAGKPVDLTRTEFDLLAHFMRHPGRPFTRSELLDVTQRDAVGDVSPYERTIDAHVKNIRQKLDDTDRERYIETVHGVGYRFVPQAAEGSP</sequence>
<evidence type="ECO:0000256" key="5">
    <source>
        <dbReference type="ARBA" id="ARBA00023163"/>
    </source>
</evidence>
<dbReference type="CDD" id="cd00383">
    <property type="entry name" value="trans_reg_C"/>
    <property type="match status" value="1"/>
</dbReference>
<dbReference type="GO" id="GO:0000976">
    <property type="term" value="F:transcription cis-regulatory region binding"/>
    <property type="evidence" value="ECO:0007669"/>
    <property type="project" value="TreeGrafter"/>
</dbReference>
<organism evidence="10 11">
    <name type="scientific">Litorilinea aerophila</name>
    <dbReference type="NCBI Taxonomy" id="1204385"/>
    <lineage>
        <taxon>Bacteria</taxon>
        <taxon>Bacillati</taxon>
        <taxon>Chloroflexota</taxon>
        <taxon>Caldilineae</taxon>
        <taxon>Caldilineales</taxon>
        <taxon>Caldilineaceae</taxon>
        <taxon>Litorilinea</taxon>
    </lineage>
</organism>
<feature type="modified residue" description="4-aspartylphosphate" evidence="6">
    <location>
        <position position="53"/>
    </location>
</feature>
<comment type="caution">
    <text evidence="10">The sequence shown here is derived from an EMBL/GenBank/DDBJ whole genome shotgun (WGS) entry which is preliminary data.</text>
</comment>
<dbReference type="SUPFAM" id="SSF52172">
    <property type="entry name" value="CheY-like"/>
    <property type="match status" value="1"/>
</dbReference>
<dbReference type="SMART" id="SM00448">
    <property type="entry name" value="REC"/>
    <property type="match status" value="1"/>
</dbReference>
<gene>
    <name evidence="10" type="ORF">FKZ61_05195</name>
</gene>
<keyword evidence="5" id="KW-0804">Transcription</keyword>
<dbReference type="InterPro" id="IPR011006">
    <property type="entry name" value="CheY-like_superfamily"/>
</dbReference>
<evidence type="ECO:0000256" key="4">
    <source>
        <dbReference type="ARBA" id="ARBA00023125"/>
    </source>
</evidence>
<dbReference type="PROSITE" id="PS50110">
    <property type="entry name" value="RESPONSE_REGULATORY"/>
    <property type="match status" value="1"/>
</dbReference>
<evidence type="ECO:0000313" key="11">
    <source>
        <dbReference type="Proteomes" id="UP000317371"/>
    </source>
</evidence>
<feature type="domain" description="Response regulatory" evidence="8">
    <location>
        <begin position="4"/>
        <end position="122"/>
    </location>
</feature>